<dbReference type="OrthoDB" id="3239593at2"/>
<sequence length="412" mass="46568">MKLKSLLLIGMLFLIVGCGNDNVNKVENKDVLSKKWDEIESSAKGTKVNLFMWGGDEGINQYIDEWATPRLQEEYNITLNRQPMNTEEFMQKLLTEKKAGKNKGTIDVIWINGANFKNAKNGDLLFGSFTNKLPNFNEYISSTDQNAKFDQGTKIEGLEAPWGNVQFVFNYDSSKIDSPPKTLDELKQWIIDHPGKFTYPNVSDFTGNTFVKHLLVAGAGGNTDILAKEVDQDLLKKSEDYIWGYLSDIKGSLWRRGETYPESLTKLDTLYSQGEVWMTMGFNSARAESLIANGIFPESTKSFILEQPGSISNTHYLSIPFNSPNPEGAMTVINFLESPEAQIAKMDPDMWGEGTVLNFDKLSEDNQKKIKSLDRGESVLSPEILNQYKLPDLDTGYTEWINNEWANRVIEK</sequence>
<dbReference type="InterPro" id="IPR027020">
    <property type="entry name" value="YnjB"/>
</dbReference>
<dbReference type="STRING" id="157733.AB986_01680"/>
<dbReference type="EMBL" id="LELK01000001">
    <property type="protein sequence ID" value="KMM38061.1"/>
    <property type="molecule type" value="Genomic_DNA"/>
</dbReference>
<protein>
    <submittedName>
        <fullName evidence="1">ABC transporter substrate-binding protein</fullName>
    </submittedName>
</protein>
<dbReference type="Gene3D" id="3.40.190.10">
    <property type="entry name" value="Periplasmic binding protein-like II"/>
    <property type="match status" value="2"/>
</dbReference>
<accession>A0A0J6CP87</accession>
<name>A0A0J6CP87_9BACL</name>
<dbReference type="PIRSF" id="PIRSF029172">
    <property type="entry name" value="UCP029172_ABC_sbc_YnjB"/>
    <property type="match status" value="1"/>
</dbReference>
<dbReference type="PROSITE" id="PS51257">
    <property type="entry name" value="PROKAR_LIPOPROTEIN"/>
    <property type="match status" value="1"/>
</dbReference>
<keyword evidence="2" id="KW-1185">Reference proteome</keyword>
<dbReference type="PANTHER" id="PTHR42779:SF1">
    <property type="entry name" value="PROTEIN YNJB"/>
    <property type="match status" value="1"/>
</dbReference>
<gene>
    <name evidence="1" type="ORF">AB986_01680</name>
</gene>
<organism evidence="1 2">
    <name type="scientific">Guptibacillus hwajinpoensis</name>
    <dbReference type="NCBI Taxonomy" id="208199"/>
    <lineage>
        <taxon>Bacteria</taxon>
        <taxon>Bacillati</taxon>
        <taxon>Bacillota</taxon>
        <taxon>Bacilli</taxon>
        <taxon>Bacillales</taxon>
        <taxon>Guptibacillaceae</taxon>
        <taxon>Guptibacillus</taxon>
    </lineage>
</organism>
<dbReference type="Proteomes" id="UP000035996">
    <property type="component" value="Unassembled WGS sequence"/>
</dbReference>
<dbReference type="SUPFAM" id="SSF53850">
    <property type="entry name" value="Periplasmic binding protein-like II"/>
    <property type="match status" value="1"/>
</dbReference>
<dbReference type="Pfam" id="PF13416">
    <property type="entry name" value="SBP_bac_8"/>
    <property type="match status" value="1"/>
</dbReference>
<proteinExistence type="predicted"/>
<dbReference type="NCBIfam" id="NF008633">
    <property type="entry name" value="PRK11622.1"/>
    <property type="match status" value="1"/>
</dbReference>
<reference evidence="1" key="1">
    <citation type="submission" date="2015-06" db="EMBL/GenBank/DDBJ databases">
        <authorList>
            <person name="Liu B."/>
            <person name="Wang J."/>
            <person name="Zhu Y."/>
            <person name="Liu G."/>
            <person name="Chen Q."/>
            <person name="Zheng C."/>
            <person name="Che J."/>
            <person name="Ge C."/>
            <person name="Shi H."/>
            <person name="Pan Z."/>
            <person name="Liu X."/>
        </authorList>
    </citation>
    <scope>NUCLEOTIDE SEQUENCE [LARGE SCALE GENOMIC DNA]</scope>
    <source>
        <strain evidence="1">DSM 16346</strain>
    </source>
</reference>
<dbReference type="InterPro" id="IPR006059">
    <property type="entry name" value="SBP"/>
</dbReference>
<dbReference type="PANTHER" id="PTHR42779">
    <property type="entry name" value="PROTEIN YNJB"/>
    <property type="match status" value="1"/>
</dbReference>
<comment type="caution">
    <text evidence="1">The sequence shown here is derived from an EMBL/GenBank/DDBJ whole genome shotgun (WGS) entry which is preliminary data.</text>
</comment>
<dbReference type="RefSeq" id="WP_048309144.1">
    <property type="nucleotide sequence ID" value="NZ_CP119526.1"/>
</dbReference>
<dbReference type="PATRIC" id="fig|157733.3.peg.2545"/>
<dbReference type="AlphaFoldDB" id="A0A0J6CP87"/>
<evidence type="ECO:0000313" key="2">
    <source>
        <dbReference type="Proteomes" id="UP000035996"/>
    </source>
</evidence>
<evidence type="ECO:0000313" key="1">
    <source>
        <dbReference type="EMBL" id="KMM38061.1"/>
    </source>
</evidence>